<dbReference type="KEGG" id="vnx:VNE69_12105"/>
<evidence type="ECO:0000313" key="3">
    <source>
        <dbReference type="EMBL" id="WUR05120.1"/>
    </source>
</evidence>
<evidence type="ECO:0000256" key="1">
    <source>
        <dbReference type="SAM" id="Phobius"/>
    </source>
</evidence>
<name>A0AAX4JGP8_9MICR</name>
<dbReference type="Gene3D" id="3.30.497.10">
    <property type="entry name" value="Antithrombin, subunit I, domain 2"/>
    <property type="match status" value="1"/>
</dbReference>
<dbReference type="InterPro" id="IPR023796">
    <property type="entry name" value="Serpin_dom"/>
</dbReference>
<dbReference type="InterPro" id="IPR036186">
    <property type="entry name" value="Serpin_sf"/>
</dbReference>
<keyword evidence="4" id="KW-1185">Reference proteome</keyword>
<dbReference type="SUPFAM" id="SSF56574">
    <property type="entry name" value="Serpins"/>
    <property type="match status" value="1"/>
</dbReference>
<protein>
    <recommendedName>
        <fullName evidence="2">Serpin domain-containing protein</fullName>
    </recommendedName>
</protein>
<feature type="transmembrane region" description="Helical" evidence="1">
    <location>
        <begin position="27"/>
        <end position="45"/>
    </location>
</feature>
<evidence type="ECO:0000313" key="4">
    <source>
        <dbReference type="Proteomes" id="UP001334084"/>
    </source>
</evidence>
<proteinExistence type="predicted"/>
<organism evidence="3 4">
    <name type="scientific">Vairimorpha necatrix</name>
    <dbReference type="NCBI Taxonomy" id="6039"/>
    <lineage>
        <taxon>Eukaryota</taxon>
        <taxon>Fungi</taxon>
        <taxon>Fungi incertae sedis</taxon>
        <taxon>Microsporidia</taxon>
        <taxon>Nosematidae</taxon>
        <taxon>Vairimorpha</taxon>
    </lineage>
</organism>
<dbReference type="InterPro" id="IPR042178">
    <property type="entry name" value="Serpin_sf_1"/>
</dbReference>
<dbReference type="Pfam" id="PF00079">
    <property type="entry name" value="Serpin"/>
    <property type="match status" value="1"/>
</dbReference>
<dbReference type="AlphaFoldDB" id="A0AAX4JGP8"/>
<evidence type="ECO:0000259" key="2">
    <source>
        <dbReference type="Pfam" id="PF00079"/>
    </source>
</evidence>
<gene>
    <name evidence="3" type="ORF">VNE69_12105</name>
</gene>
<sequence length="185" mass="22000">MYNLNNMMLDISNNIFIQLLQESDNTFVFSPLSIINLLWIYFNGFGNVSNNKKSMFLELDICRKSYNKEFHNLFHNLSDIFEKTNWYNKKSGGFLYLKNFVFCNKDLNLTRDFHKMISKSPYVKIQEFFNVLKNDEISQLINLTINKYTKFKLNNIPSTIQDKLNPKLVNTVLYKCIWKSSLQIN</sequence>
<reference evidence="3" key="1">
    <citation type="journal article" date="2024" name="BMC Genomics">
        <title>Functional annotation of a divergent genome using sequence and structure-based similarity.</title>
        <authorList>
            <person name="Svedberg D."/>
            <person name="Winiger R.R."/>
            <person name="Berg A."/>
            <person name="Sharma H."/>
            <person name="Tellgren-Roth C."/>
            <person name="Debrunner-Vossbrinck B.A."/>
            <person name="Vossbrinck C.R."/>
            <person name="Barandun J."/>
        </authorList>
    </citation>
    <scope>NUCLEOTIDE SEQUENCE</scope>
    <source>
        <strain evidence="3">Illinois isolate</strain>
    </source>
</reference>
<dbReference type="Proteomes" id="UP001334084">
    <property type="component" value="Chromosome 12"/>
</dbReference>
<dbReference type="RefSeq" id="XP_065331265.1">
    <property type="nucleotide sequence ID" value="XM_065475193.1"/>
</dbReference>
<feature type="domain" description="Serpin" evidence="2">
    <location>
        <begin position="11"/>
        <end position="181"/>
    </location>
</feature>
<keyword evidence="1" id="KW-0812">Transmembrane</keyword>
<dbReference type="GeneID" id="90542967"/>
<keyword evidence="1" id="KW-0472">Membrane</keyword>
<keyword evidence="1" id="KW-1133">Transmembrane helix</keyword>
<accession>A0AAX4JGP8</accession>
<dbReference type="EMBL" id="CP142737">
    <property type="protein sequence ID" value="WUR05120.1"/>
    <property type="molecule type" value="Genomic_DNA"/>
</dbReference>